<organism evidence="8 9">
    <name type="scientific">Streptomyces alanosinicus</name>
    <dbReference type="NCBI Taxonomy" id="68171"/>
    <lineage>
        <taxon>Bacteria</taxon>
        <taxon>Bacillati</taxon>
        <taxon>Actinomycetota</taxon>
        <taxon>Actinomycetes</taxon>
        <taxon>Kitasatosporales</taxon>
        <taxon>Streptomycetaceae</taxon>
        <taxon>Streptomyces</taxon>
    </lineage>
</organism>
<dbReference type="InterPro" id="IPR016461">
    <property type="entry name" value="COMT-like"/>
</dbReference>
<feature type="compositionally biased region" description="Low complexity" evidence="5">
    <location>
        <begin position="340"/>
        <end position="352"/>
    </location>
</feature>
<sequence length="365" mass="38444">MRAEEADSAVAVRALLYAPLVSRALCSVAELGIPDALSAGPRTVRELARDTGAHEPALHQVLTALTAFEVFELLPDGRFGLARLGTALTAGAPGSALPSALMAQALSSRAWQGIPDTVRTGTPAFDKEFGASFFTALDRRPDLRDLFDATQARDVELESAAILRAHDFSAAGTLVDVGGGDGALLCHLLQAHPDLRGILLDRPAAAAAALARFTAAGFGDRAEARSGDFFSAVPGGGDVYLLREVLHDWDDDQCVAVLAACRRAMPAHARLVVIELAADDRPGTDAAARMTALMSLYMLSVLPGRERAPREFEALLQRAGLRLASVRRLTGQKALLVAVPEPAEVPAGAPDPSARTSHERSTDHA</sequence>
<evidence type="ECO:0000259" key="7">
    <source>
        <dbReference type="Pfam" id="PF08100"/>
    </source>
</evidence>
<name>A0A918YMR0_9ACTN</name>
<dbReference type="InterPro" id="IPR012967">
    <property type="entry name" value="COMT_dimerisation"/>
</dbReference>
<dbReference type="Gene3D" id="3.40.50.150">
    <property type="entry name" value="Vaccinia Virus protein VP39"/>
    <property type="match status" value="1"/>
</dbReference>
<evidence type="ECO:0000256" key="3">
    <source>
        <dbReference type="ARBA" id="ARBA00022691"/>
    </source>
</evidence>
<feature type="region of interest" description="Disordered" evidence="5">
    <location>
        <begin position="340"/>
        <end position="365"/>
    </location>
</feature>
<evidence type="ECO:0000256" key="2">
    <source>
        <dbReference type="ARBA" id="ARBA00022679"/>
    </source>
</evidence>
<evidence type="ECO:0000256" key="5">
    <source>
        <dbReference type="SAM" id="MobiDB-lite"/>
    </source>
</evidence>
<keyword evidence="1 8" id="KW-0489">Methyltransferase</keyword>
<reference evidence="8" key="2">
    <citation type="submission" date="2020-09" db="EMBL/GenBank/DDBJ databases">
        <authorList>
            <person name="Sun Q."/>
            <person name="Ohkuma M."/>
        </authorList>
    </citation>
    <scope>NUCLEOTIDE SEQUENCE</scope>
    <source>
        <strain evidence="8">JCM 4714</strain>
    </source>
</reference>
<protein>
    <submittedName>
        <fullName evidence="8">Methyltransferase</fullName>
    </submittedName>
</protein>
<dbReference type="RefSeq" id="WP_189956365.1">
    <property type="nucleotide sequence ID" value="NZ_BMVG01000015.1"/>
</dbReference>
<evidence type="ECO:0000313" key="9">
    <source>
        <dbReference type="Proteomes" id="UP000655443"/>
    </source>
</evidence>
<comment type="caution">
    <text evidence="8">The sequence shown here is derived from an EMBL/GenBank/DDBJ whole genome shotgun (WGS) entry which is preliminary data.</text>
</comment>
<dbReference type="AlphaFoldDB" id="A0A918YMR0"/>
<evidence type="ECO:0000256" key="4">
    <source>
        <dbReference type="PIRSR" id="PIRSR005739-1"/>
    </source>
</evidence>
<dbReference type="GO" id="GO:0046983">
    <property type="term" value="F:protein dimerization activity"/>
    <property type="evidence" value="ECO:0007669"/>
    <property type="project" value="InterPro"/>
</dbReference>
<dbReference type="Proteomes" id="UP000655443">
    <property type="component" value="Unassembled WGS sequence"/>
</dbReference>
<dbReference type="InterPro" id="IPR001077">
    <property type="entry name" value="COMT_C"/>
</dbReference>
<dbReference type="Pfam" id="PF08100">
    <property type="entry name" value="Dimerisation"/>
    <property type="match status" value="1"/>
</dbReference>
<dbReference type="PROSITE" id="PS51683">
    <property type="entry name" value="SAM_OMT_II"/>
    <property type="match status" value="1"/>
</dbReference>
<reference evidence="8" key="1">
    <citation type="journal article" date="2014" name="Int. J. Syst. Evol. Microbiol.">
        <title>Complete genome sequence of Corynebacterium casei LMG S-19264T (=DSM 44701T), isolated from a smear-ripened cheese.</title>
        <authorList>
            <consortium name="US DOE Joint Genome Institute (JGI-PGF)"/>
            <person name="Walter F."/>
            <person name="Albersmeier A."/>
            <person name="Kalinowski J."/>
            <person name="Ruckert C."/>
        </authorList>
    </citation>
    <scope>NUCLEOTIDE SEQUENCE</scope>
    <source>
        <strain evidence="8">JCM 4714</strain>
    </source>
</reference>
<dbReference type="PANTHER" id="PTHR43712">
    <property type="entry name" value="PUTATIVE (AFU_ORTHOLOGUE AFUA_4G14580)-RELATED"/>
    <property type="match status" value="1"/>
</dbReference>
<dbReference type="Pfam" id="PF00891">
    <property type="entry name" value="Methyltransf_2"/>
    <property type="match status" value="1"/>
</dbReference>
<dbReference type="SUPFAM" id="SSF53335">
    <property type="entry name" value="S-adenosyl-L-methionine-dependent methyltransferases"/>
    <property type="match status" value="1"/>
</dbReference>
<dbReference type="Gene3D" id="1.10.287.1350">
    <property type="match status" value="1"/>
</dbReference>
<dbReference type="InterPro" id="IPR029063">
    <property type="entry name" value="SAM-dependent_MTases_sf"/>
</dbReference>
<accession>A0A918YMR0</accession>
<evidence type="ECO:0000313" key="8">
    <source>
        <dbReference type="EMBL" id="GHE08126.1"/>
    </source>
</evidence>
<feature type="compositionally biased region" description="Basic and acidic residues" evidence="5">
    <location>
        <begin position="356"/>
        <end position="365"/>
    </location>
</feature>
<dbReference type="CDD" id="cd02440">
    <property type="entry name" value="AdoMet_MTases"/>
    <property type="match status" value="1"/>
</dbReference>
<proteinExistence type="predicted"/>
<feature type="domain" description="O-methyltransferase dimerisation" evidence="7">
    <location>
        <begin position="20"/>
        <end position="89"/>
    </location>
</feature>
<dbReference type="GO" id="GO:0008171">
    <property type="term" value="F:O-methyltransferase activity"/>
    <property type="evidence" value="ECO:0007669"/>
    <property type="project" value="InterPro"/>
</dbReference>
<gene>
    <name evidence="8" type="ORF">GCM10010339_55440</name>
</gene>
<dbReference type="EMBL" id="BMVG01000015">
    <property type="protein sequence ID" value="GHE08126.1"/>
    <property type="molecule type" value="Genomic_DNA"/>
</dbReference>
<keyword evidence="9" id="KW-1185">Reference proteome</keyword>
<keyword evidence="3" id="KW-0949">S-adenosyl-L-methionine</keyword>
<dbReference type="InterPro" id="IPR036390">
    <property type="entry name" value="WH_DNA-bd_sf"/>
</dbReference>
<feature type="domain" description="O-methyltransferase C-terminal" evidence="6">
    <location>
        <begin position="111"/>
        <end position="321"/>
    </location>
</feature>
<dbReference type="PIRSF" id="PIRSF005739">
    <property type="entry name" value="O-mtase"/>
    <property type="match status" value="1"/>
</dbReference>
<dbReference type="SUPFAM" id="SSF46785">
    <property type="entry name" value="Winged helix' DNA-binding domain"/>
    <property type="match status" value="1"/>
</dbReference>
<dbReference type="Gene3D" id="1.10.10.10">
    <property type="entry name" value="Winged helix-like DNA-binding domain superfamily/Winged helix DNA-binding domain"/>
    <property type="match status" value="1"/>
</dbReference>
<dbReference type="InterPro" id="IPR036388">
    <property type="entry name" value="WH-like_DNA-bd_sf"/>
</dbReference>
<keyword evidence="2" id="KW-0808">Transferase</keyword>
<evidence type="ECO:0000259" key="6">
    <source>
        <dbReference type="Pfam" id="PF00891"/>
    </source>
</evidence>
<dbReference type="PANTHER" id="PTHR43712:SF2">
    <property type="entry name" value="O-METHYLTRANSFERASE CICE"/>
    <property type="match status" value="1"/>
</dbReference>
<feature type="active site" description="Proton acceptor" evidence="4">
    <location>
        <position position="247"/>
    </location>
</feature>
<dbReference type="GO" id="GO:0032259">
    <property type="term" value="P:methylation"/>
    <property type="evidence" value="ECO:0007669"/>
    <property type="project" value="UniProtKB-KW"/>
</dbReference>
<evidence type="ECO:0000256" key="1">
    <source>
        <dbReference type="ARBA" id="ARBA00022603"/>
    </source>
</evidence>